<comment type="caution">
    <text evidence="4">The sequence shown here is derived from an EMBL/GenBank/DDBJ whole genome shotgun (WGS) entry which is preliminary data.</text>
</comment>
<dbReference type="InterPro" id="IPR028457">
    <property type="entry name" value="ABI"/>
</dbReference>
<accession>A0A8T0H8B3</accession>
<evidence type="ECO:0008006" key="6">
    <source>
        <dbReference type="Google" id="ProtNLM"/>
    </source>
</evidence>
<feature type="compositionally biased region" description="Basic and acidic residues" evidence="3">
    <location>
        <begin position="1"/>
        <end position="10"/>
    </location>
</feature>
<feature type="compositionally biased region" description="Polar residues" evidence="3">
    <location>
        <begin position="313"/>
        <end position="332"/>
    </location>
</feature>
<evidence type="ECO:0000313" key="4">
    <source>
        <dbReference type="EMBL" id="KAG0566907.1"/>
    </source>
</evidence>
<dbReference type="Proteomes" id="UP000822688">
    <property type="component" value="Chromosome 7"/>
</dbReference>
<name>A0A8T0H8B3_CERPU</name>
<dbReference type="PANTHER" id="PTHR10460:SF0">
    <property type="entry name" value="ABELSON INTERACTING PROTEIN, ISOFORM D"/>
    <property type="match status" value="1"/>
</dbReference>
<feature type="region of interest" description="Disordered" evidence="3">
    <location>
        <begin position="185"/>
        <end position="208"/>
    </location>
</feature>
<protein>
    <recommendedName>
        <fullName evidence="6">Protein ABIL1</fullName>
    </recommendedName>
</protein>
<dbReference type="AlphaFoldDB" id="A0A8T0H8B3"/>
<dbReference type="Gene3D" id="6.10.140.1620">
    <property type="match status" value="1"/>
</dbReference>
<proteinExistence type="inferred from homology"/>
<evidence type="ECO:0000256" key="2">
    <source>
        <dbReference type="ARBA" id="ARBA00025223"/>
    </source>
</evidence>
<feature type="compositionally biased region" description="Low complexity" evidence="3">
    <location>
        <begin position="284"/>
        <end position="294"/>
    </location>
</feature>
<comment type="function">
    <text evidence="2">Involved in regulation of actin and microtubule organization. Part of a WAVE complex that activates the Arp2/3 complex.</text>
</comment>
<dbReference type="PANTHER" id="PTHR10460">
    <property type="entry name" value="ABL INTERACTOR FAMILY MEMBER"/>
    <property type="match status" value="1"/>
</dbReference>
<dbReference type="EMBL" id="CM026428">
    <property type="protein sequence ID" value="KAG0566907.1"/>
    <property type="molecule type" value="Genomic_DNA"/>
</dbReference>
<evidence type="ECO:0000313" key="5">
    <source>
        <dbReference type="Proteomes" id="UP000822688"/>
    </source>
</evidence>
<comment type="similarity">
    <text evidence="1">Belongs to the ABI family.</text>
</comment>
<sequence>MEQDRHRDDSHEEEGTESPPMSRKEQELDKTRTFFLALEELQSLRPQLYQAADYCEHQYLFGDNKQGVLDNLKDYSVKALVNAVDHLGTVAFKLNDLISLQNEEVDNCQLAASAVAQRLRACQEHSDREGLKQQSMAKTMHVNHKQYTLPDEYDNAPLRAGQRTLLRETFDLSQPAPLTRMHTAVETQSQLPLPHTPRSDRDEPQEGEELLGPETWYFASEFASVAHTHEPDFLRTTSIAKQQPPGSNLSSRTSFLNRGTNTSFKRATTIQPSRAGVSPTDRFAGGAPSAGPPARSITSRSGSIAPIRPTPIRSGSMTPLRTPPSSVQTAAKSHNLEKTMFLTPAAPPVEAKNSKGKGILRSLLGRKS</sequence>
<evidence type="ECO:0000256" key="3">
    <source>
        <dbReference type="SAM" id="MobiDB-lite"/>
    </source>
</evidence>
<reference evidence="4" key="1">
    <citation type="submission" date="2020-06" db="EMBL/GenBank/DDBJ databases">
        <title>WGS assembly of Ceratodon purpureus strain R40.</title>
        <authorList>
            <person name="Carey S.B."/>
            <person name="Jenkins J."/>
            <person name="Shu S."/>
            <person name="Lovell J.T."/>
            <person name="Sreedasyam A."/>
            <person name="Maumus F."/>
            <person name="Tiley G.P."/>
            <person name="Fernandez-Pozo N."/>
            <person name="Barry K."/>
            <person name="Chen C."/>
            <person name="Wang M."/>
            <person name="Lipzen A."/>
            <person name="Daum C."/>
            <person name="Saski C.A."/>
            <person name="Payton A.C."/>
            <person name="Mcbreen J.C."/>
            <person name="Conrad R.E."/>
            <person name="Kollar L.M."/>
            <person name="Olsson S."/>
            <person name="Huttunen S."/>
            <person name="Landis J.B."/>
            <person name="Wickett N.J."/>
            <person name="Johnson M.G."/>
            <person name="Rensing S.A."/>
            <person name="Grimwood J."/>
            <person name="Schmutz J."/>
            <person name="Mcdaniel S.F."/>
        </authorList>
    </citation>
    <scope>NUCLEOTIDE SEQUENCE</scope>
    <source>
        <strain evidence="4">R40</strain>
    </source>
</reference>
<evidence type="ECO:0000256" key="1">
    <source>
        <dbReference type="ARBA" id="ARBA00010020"/>
    </source>
</evidence>
<feature type="region of interest" description="Disordered" evidence="3">
    <location>
        <begin position="1"/>
        <end position="27"/>
    </location>
</feature>
<keyword evidence="5" id="KW-1185">Reference proteome</keyword>
<gene>
    <name evidence="4" type="ORF">KC19_7G096400</name>
</gene>
<feature type="compositionally biased region" description="Polar residues" evidence="3">
    <location>
        <begin position="237"/>
        <end position="272"/>
    </location>
</feature>
<organism evidence="4 5">
    <name type="scientific">Ceratodon purpureus</name>
    <name type="common">Fire moss</name>
    <name type="synonym">Dicranum purpureum</name>
    <dbReference type="NCBI Taxonomy" id="3225"/>
    <lineage>
        <taxon>Eukaryota</taxon>
        <taxon>Viridiplantae</taxon>
        <taxon>Streptophyta</taxon>
        <taxon>Embryophyta</taxon>
        <taxon>Bryophyta</taxon>
        <taxon>Bryophytina</taxon>
        <taxon>Bryopsida</taxon>
        <taxon>Dicranidae</taxon>
        <taxon>Pseudoditrichales</taxon>
        <taxon>Ditrichaceae</taxon>
        <taxon>Ceratodon</taxon>
    </lineage>
</organism>
<feature type="region of interest" description="Disordered" evidence="3">
    <location>
        <begin position="237"/>
        <end position="334"/>
    </location>
</feature>